<dbReference type="InterPro" id="IPR043128">
    <property type="entry name" value="Rev_trsase/Diguanyl_cyclase"/>
</dbReference>
<dbReference type="InterPro" id="IPR050469">
    <property type="entry name" value="Diguanylate_Cyclase"/>
</dbReference>
<keyword evidence="5" id="KW-1185">Reference proteome</keyword>
<evidence type="ECO:0000256" key="2">
    <source>
        <dbReference type="ARBA" id="ARBA00034247"/>
    </source>
</evidence>
<evidence type="ECO:0000313" key="4">
    <source>
        <dbReference type="EMBL" id="ORC36197.1"/>
    </source>
</evidence>
<dbReference type="SMART" id="SM00267">
    <property type="entry name" value="GGDEF"/>
    <property type="match status" value="1"/>
</dbReference>
<dbReference type="PANTHER" id="PTHR45138">
    <property type="entry name" value="REGULATORY COMPONENTS OF SENSORY TRANSDUCTION SYSTEM"/>
    <property type="match status" value="1"/>
</dbReference>
<dbReference type="Proteomes" id="UP000192343">
    <property type="component" value="Unassembled WGS sequence"/>
</dbReference>
<feature type="domain" description="GGDEF" evidence="3">
    <location>
        <begin position="63"/>
        <end position="192"/>
    </location>
</feature>
<dbReference type="PANTHER" id="PTHR45138:SF9">
    <property type="entry name" value="DIGUANYLATE CYCLASE DGCM-RELATED"/>
    <property type="match status" value="1"/>
</dbReference>
<dbReference type="AlphaFoldDB" id="A0A1Y1RZM4"/>
<dbReference type="FunFam" id="3.30.70.270:FF:000001">
    <property type="entry name" value="Diguanylate cyclase domain protein"/>
    <property type="match status" value="1"/>
</dbReference>
<dbReference type="Gene3D" id="3.30.70.270">
    <property type="match status" value="1"/>
</dbReference>
<dbReference type="GO" id="GO:0052621">
    <property type="term" value="F:diguanylate cyclase activity"/>
    <property type="evidence" value="ECO:0007669"/>
    <property type="project" value="UniProtKB-EC"/>
</dbReference>
<dbReference type="InterPro" id="IPR000160">
    <property type="entry name" value="GGDEF_dom"/>
</dbReference>
<evidence type="ECO:0000256" key="1">
    <source>
        <dbReference type="ARBA" id="ARBA00012528"/>
    </source>
</evidence>
<dbReference type="Pfam" id="PF00990">
    <property type="entry name" value="GGDEF"/>
    <property type="match status" value="1"/>
</dbReference>
<dbReference type="InterPro" id="IPR029787">
    <property type="entry name" value="Nucleotide_cyclase"/>
</dbReference>
<dbReference type="SUPFAM" id="SSF55073">
    <property type="entry name" value="Nucleotide cyclase"/>
    <property type="match status" value="1"/>
</dbReference>
<dbReference type="PROSITE" id="PS50887">
    <property type="entry name" value="GGDEF"/>
    <property type="match status" value="1"/>
</dbReference>
<organism evidence="4 5">
    <name type="scientific">Marispirochaeta aestuarii</name>
    <dbReference type="NCBI Taxonomy" id="1963862"/>
    <lineage>
        <taxon>Bacteria</taxon>
        <taxon>Pseudomonadati</taxon>
        <taxon>Spirochaetota</taxon>
        <taxon>Spirochaetia</taxon>
        <taxon>Spirochaetales</taxon>
        <taxon>Spirochaetaceae</taxon>
        <taxon>Marispirochaeta</taxon>
    </lineage>
</organism>
<dbReference type="STRING" id="1963862.B4O97_06295"/>
<reference evidence="4 5" key="1">
    <citation type="submission" date="2017-03" db="EMBL/GenBank/DDBJ databases">
        <title>Draft Genome sequence of Marispirochaeta sp. strain JC444.</title>
        <authorList>
            <person name="Shivani Y."/>
            <person name="Subhash Y."/>
            <person name="Sasikala C."/>
            <person name="Ramana C."/>
        </authorList>
    </citation>
    <scope>NUCLEOTIDE SEQUENCE [LARGE SCALE GENOMIC DNA]</scope>
    <source>
        <strain evidence="4 5">JC444</strain>
    </source>
</reference>
<evidence type="ECO:0000259" key="3">
    <source>
        <dbReference type="PROSITE" id="PS50887"/>
    </source>
</evidence>
<comment type="catalytic activity">
    <reaction evidence="2">
        <text>2 GTP = 3',3'-c-di-GMP + 2 diphosphate</text>
        <dbReference type="Rhea" id="RHEA:24898"/>
        <dbReference type="ChEBI" id="CHEBI:33019"/>
        <dbReference type="ChEBI" id="CHEBI:37565"/>
        <dbReference type="ChEBI" id="CHEBI:58805"/>
        <dbReference type="EC" id="2.7.7.65"/>
    </reaction>
</comment>
<dbReference type="EMBL" id="MWQY01000006">
    <property type="protein sequence ID" value="ORC36197.1"/>
    <property type="molecule type" value="Genomic_DNA"/>
</dbReference>
<accession>A0A1Y1RZM4</accession>
<dbReference type="NCBIfam" id="TIGR00254">
    <property type="entry name" value="GGDEF"/>
    <property type="match status" value="1"/>
</dbReference>
<gene>
    <name evidence="4" type="ORF">B4O97_06295</name>
</gene>
<sequence length="192" mass="21981">MIQVPVQLIAVFLVVLQFSKAYDRTHRELTDLSITDKLTQLKNRACLDERISEELARFRRYGETFSVILTDIDFFKEVNDNFGHQKGDEVLKSFAGLLENNIRETDTIGRWGGEEFMIIIPNCSHRQGMGLAEKLRALVEKHDFFKEQKITCSFGVTEVQPSDSPDDLLLRADQALYLAKQTGRNRVAGIKE</sequence>
<comment type="caution">
    <text evidence="4">The sequence shown here is derived from an EMBL/GenBank/DDBJ whole genome shotgun (WGS) entry which is preliminary data.</text>
</comment>
<dbReference type="RefSeq" id="WP_083049292.1">
    <property type="nucleotide sequence ID" value="NZ_MWQY01000006.1"/>
</dbReference>
<dbReference type="EC" id="2.7.7.65" evidence="1"/>
<dbReference type="CDD" id="cd01949">
    <property type="entry name" value="GGDEF"/>
    <property type="match status" value="1"/>
</dbReference>
<evidence type="ECO:0000313" key="5">
    <source>
        <dbReference type="Proteomes" id="UP000192343"/>
    </source>
</evidence>
<name>A0A1Y1RZM4_9SPIO</name>
<proteinExistence type="predicted"/>
<dbReference type="OrthoDB" id="9779586at2"/>
<protein>
    <recommendedName>
        <fullName evidence="1">diguanylate cyclase</fullName>
        <ecNumber evidence="1">2.7.7.65</ecNumber>
    </recommendedName>
</protein>